<organism evidence="1 2">
    <name type="scientific">Yersinia enterocolitica subsp. palearctica serotype O:3 (strain DSM 13030 / CIP 106945 / Y11)</name>
    <dbReference type="NCBI Taxonomy" id="930944"/>
    <lineage>
        <taxon>Bacteria</taxon>
        <taxon>Pseudomonadati</taxon>
        <taxon>Pseudomonadota</taxon>
        <taxon>Gammaproteobacteria</taxon>
        <taxon>Enterobacterales</taxon>
        <taxon>Yersiniaceae</taxon>
        <taxon>Yersinia</taxon>
    </lineage>
</organism>
<dbReference type="GeneID" id="31410315"/>
<proteinExistence type="predicted"/>
<dbReference type="Proteomes" id="UP000008084">
    <property type="component" value="Chromosome"/>
</dbReference>
<reference evidence="1 2" key="1">
    <citation type="journal article" date="2011" name="J. Bacteriol.">
        <title>Complete genome sequence of Yersinia enterocolitica subsp. palearctica serogroup O:3.</title>
        <authorList>
            <person name="Batzilla J."/>
            <person name="Hoper D."/>
            <person name="Antonenka U."/>
            <person name="Heesemann J."/>
            <person name="Rakin A."/>
        </authorList>
    </citation>
    <scope>NUCLEOTIDE SEQUENCE [LARGE SCALE GENOMIC DNA]</scope>
    <source>
        <strain evidence="2">DSM 13030 / CIP 106945 / Y11</strain>
    </source>
</reference>
<accession>A0A0H3NND9</accession>
<gene>
    <name evidence="1" type="ordered locus">Y11_22991</name>
</gene>
<sequence length="100" mass="10892">MPETDFIELLNKLPALLAGGRFNNAIDMLPLLSDVVDIADNALVEKPAGVFEGIIAAGWESGNTLRIANTELQLSQDKINYCSLYSLFRDHDTLVGITLS</sequence>
<dbReference type="KEGG" id="yey:Y11_22991"/>
<dbReference type="EMBL" id="FR729477">
    <property type="protein sequence ID" value="CBY25882.1"/>
    <property type="molecule type" value="Genomic_DNA"/>
</dbReference>
<evidence type="ECO:0000313" key="1">
    <source>
        <dbReference type="EMBL" id="CBY25882.1"/>
    </source>
</evidence>
<dbReference type="AlphaFoldDB" id="A0A0H3NND9"/>
<dbReference type="RefSeq" id="WP_005163330.1">
    <property type="nucleotide sequence ID" value="NC_017564.1"/>
</dbReference>
<dbReference type="HOGENOM" id="CLU_145884_1_1_6"/>
<protein>
    <submittedName>
        <fullName evidence="1">Uncharacterized protein</fullName>
    </submittedName>
</protein>
<evidence type="ECO:0000313" key="2">
    <source>
        <dbReference type="Proteomes" id="UP000008084"/>
    </source>
</evidence>
<name>A0A0H3NND9_YERE1</name>
<dbReference type="PATRIC" id="fig|930944.6.peg.2284"/>